<evidence type="ECO:0000313" key="2">
    <source>
        <dbReference type="Proteomes" id="UP000315750"/>
    </source>
</evidence>
<dbReference type="KEGG" id="amuc:Pan181_07490"/>
<dbReference type="Proteomes" id="UP000315750">
    <property type="component" value="Chromosome"/>
</dbReference>
<gene>
    <name evidence="1" type="ORF">Pan181_07490</name>
</gene>
<dbReference type="EMBL" id="CP036278">
    <property type="protein sequence ID" value="QDU54566.1"/>
    <property type="molecule type" value="Genomic_DNA"/>
</dbReference>
<organism evidence="1 2">
    <name type="scientific">Aeoliella mucimassa</name>
    <dbReference type="NCBI Taxonomy" id="2527972"/>
    <lineage>
        <taxon>Bacteria</taxon>
        <taxon>Pseudomonadati</taxon>
        <taxon>Planctomycetota</taxon>
        <taxon>Planctomycetia</taxon>
        <taxon>Pirellulales</taxon>
        <taxon>Lacipirellulaceae</taxon>
        <taxon>Aeoliella</taxon>
    </lineage>
</organism>
<name>A0A518AIM6_9BACT</name>
<proteinExistence type="predicted"/>
<evidence type="ECO:0000313" key="1">
    <source>
        <dbReference type="EMBL" id="QDU54566.1"/>
    </source>
</evidence>
<evidence type="ECO:0008006" key="3">
    <source>
        <dbReference type="Google" id="ProtNLM"/>
    </source>
</evidence>
<accession>A0A518AIM6</accession>
<reference evidence="1 2" key="1">
    <citation type="submission" date="2019-02" db="EMBL/GenBank/DDBJ databases">
        <title>Deep-cultivation of Planctomycetes and their phenomic and genomic characterization uncovers novel biology.</title>
        <authorList>
            <person name="Wiegand S."/>
            <person name="Jogler M."/>
            <person name="Boedeker C."/>
            <person name="Pinto D."/>
            <person name="Vollmers J."/>
            <person name="Rivas-Marin E."/>
            <person name="Kohn T."/>
            <person name="Peeters S.H."/>
            <person name="Heuer A."/>
            <person name="Rast P."/>
            <person name="Oberbeckmann S."/>
            <person name="Bunk B."/>
            <person name="Jeske O."/>
            <person name="Meyerdierks A."/>
            <person name="Storesund J.E."/>
            <person name="Kallscheuer N."/>
            <person name="Luecker S."/>
            <person name="Lage O.M."/>
            <person name="Pohl T."/>
            <person name="Merkel B.J."/>
            <person name="Hornburger P."/>
            <person name="Mueller R.-W."/>
            <person name="Bruemmer F."/>
            <person name="Labrenz M."/>
            <person name="Spormann A.M."/>
            <person name="Op den Camp H."/>
            <person name="Overmann J."/>
            <person name="Amann R."/>
            <person name="Jetten M.S.M."/>
            <person name="Mascher T."/>
            <person name="Medema M.H."/>
            <person name="Devos D.P."/>
            <person name="Kaster A.-K."/>
            <person name="Ovreas L."/>
            <person name="Rohde M."/>
            <person name="Galperin M.Y."/>
            <person name="Jogler C."/>
        </authorList>
    </citation>
    <scope>NUCLEOTIDE SEQUENCE [LARGE SCALE GENOMIC DNA]</scope>
    <source>
        <strain evidence="1 2">Pan181</strain>
    </source>
</reference>
<keyword evidence="2" id="KW-1185">Reference proteome</keyword>
<dbReference type="AlphaFoldDB" id="A0A518AIM6"/>
<sequence length="394" mass="44215">MERRTTPSTAPKLESNTTLNRYAEISDTQLRGFTHPVELIAKYHRGDPNDLAVGSCCNTTPVDELYQELSTAGLERLIQYGETLICDGDGFRFRNLCASLAAFTEADLEPLLRSMIEADLYEPDFAFNKASKDLASRLLDQLKTDEDNRLEILFALAWTGDVEAIEWCTRQGWQLPAKWTIPACTKVAGWELDSKGARRDLYYTQCYALRYGKSPDPQQFRAITPRTDNCPWCSRPLINLLELGATTLAKLGITGFEQGLQIATCDVCTAFASSLFGELNQSGYSEWSLHNVRPDYLPDDADSWEGLPTDCLHLAAERPPLFAANQFLSTTFSQLGGHPTWIQCAAYPTCPECKQTMMCLAQIDHSEIEEYAEGTYYAYLCPECRVTATNYQQT</sequence>
<dbReference type="OrthoDB" id="1273554at2"/>
<protein>
    <recommendedName>
        <fullName evidence="3">DUF1963 domain-containing protein</fullName>
    </recommendedName>
</protein>
<dbReference type="Gene3D" id="2.30.320.10">
    <property type="entry name" value="YwqG-like"/>
    <property type="match status" value="1"/>
</dbReference>